<feature type="region of interest" description="Disordered" evidence="1">
    <location>
        <begin position="65"/>
        <end position="126"/>
    </location>
</feature>
<protein>
    <submittedName>
        <fullName evidence="3">Uncharacterized protein</fullName>
    </submittedName>
</protein>
<feature type="compositionally biased region" description="Polar residues" evidence="1">
    <location>
        <begin position="115"/>
        <end position="126"/>
    </location>
</feature>
<dbReference type="EMBL" id="JBHSCW010000010">
    <property type="protein sequence ID" value="MFC4353009.1"/>
    <property type="molecule type" value="Genomic_DNA"/>
</dbReference>
<evidence type="ECO:0000256" key="2">
    <source>
        <dbReference type="SAM" id="SignalP"/>
    </source>
</evidence>
<evidence type="ECO:0000313" key="3">
    <source>
        <dbReference type="EMBL" id="MFC4353009.1"/>
    </source>
</evidence>
<evidence type="ECO:0000313" key="4">
    <source>
        <dbReference type="Proteomes" id="UP001595799"/>
    </source>
</evidence>
<comment type="caution">
    <text evidence="3">The sequence shown here is derived from an EMBL/GenBank/DDBJ whole genome shotgun (WGS) entry which is preliminary data.</text>
</comment>
<organism evidence="3 4">
    <name type="scientific">Fodinicurvata halophila</name>
    <dbReference type="NCBI Taxonomy" id="1419723"/>
    <lineage>
        <taxon>Bacteria</taxon>
        <taxon>Pseudomonadati</taxon>
        <taxon>Pseudomonadota</taxon>
        <taxon>Alphaproteobacteria</taxon>
        <taxon>Rhodospirillales</taxon>
        <taxon>Rhodovibrionaceae</taxon>
        <taxon>Fodinicurvata</taxon>
    </lineage>
</organism>
<name>A0ABV8UPJ0_9PROT</name>
<evidence type="ECO:0000256" key="1">
    <source>
        <dbReference type="SAM" id="MobiDB-lite"/>
    </source>
</evidence>
<feature type="compositionally biased region" description="Polar residues" evidence="1">
    <location>
        <begin position="82"/>
        <end position="92"/>
    </location>
</feature>
<gene>
    <name evidence="3" type="ORF">ACFOW6_15775</name>
</gene>
<keyword evidence="4" id="KW-1185">Reference proteome</keyword>
<feature type="chain" id="PRO_5045534745" evidence="2">
    <location>
        <begin position="24"/>
        <end position="126"/>
    </location>
</feature>
<keyword evidence="2" id="KW-0732">Signal</keyword>
<accession>A0ABV8UPJ0</accession>
<sequence length="126" mass="13190">MFKHTTTVLGFTLATLLAGPALAQNNPSIEGYDGGNVQAETALHTVESTPLEASYTAGRLAANPSLEGYSGGELPSGKPQFATASEPRTQFADNPAGIRDDSPRSAVEANADGFTWNTEQLSTYGR</sequence>
<dbReference type="RefSeq" id="WP_382423384.1">
    <property type="nucleotide sequence ID" value="NZ_JBHSCW010000010.1"/>
</dbReference>
<feature type="signal peptide" evidence="2">
    <location>
        <begin position="1"/>
        <end position="23"/>
    </location>
</feature>
<dbReference type="Proteomes" id="UP001595799">
    <property type="component" value="Unassembled WGS sequence"/>
</dbReference>
<reference evidence="4" key="1">
    <citation type="journal article" date="2019" name="Int. J. Syst. Evol. Microbiol.">
        <title>The Global Catalogue of Microorganisms (GCM) 10K type strain sequencing project: providing services to taxonomists for standard genome sequencing and annotation.</title>
        <authorList>
            <consortium name="The Broad Institute Genomics Platform"/>
            <consortium name="The Broad Institute Genome Sequencing Center for Infectious Disease"/>
            <person name="Wu L."/>
            <person name="Ma J."/>
        </authorList>
    </citation>
    <scope>NUCLEOTIDE SEQUENCE [LARGE SCALE GENOMIC DNA]</scope>
    <source>
        <strain evidence="4">CECT 8472</strain>
    </source>
</reference>
<proteinExistence type="predicted"/>